<evidence type="ECO:0000313" key="2">
    <source>
        <dbReference type="Proteomes" id="UP000007879"/>
    </source>
</evidence>
<dbReference type="InParanoid" id="A0A1X7TPP2"/>
<dbReference type="EnsemblMetazoa" id="Aqu2.1.17043_001">
    <property type="protein sequence ID" value="Aqu2.1.17043_001"/>
    <property type="gene ID" value="Aqu2.1.17043"/>
</dbReference>
<gene>
    <name evidence="1" type="primary">109586649</name>
</gene>
<keyword evidence="2" id="KW-1185">Reference proteome</keyword>
<dbReference type="EnsemblMetazoa" id="XM_020002851.1">
    <property type="protein sequence ID" value="XP_019858410.1"/>
    <property type="gene ID" value="LOC109586649"/>
</dbReference>
<organism evidence="1">
    <name type="scientific">Amphimedon queenslandica</name>
    <name type="common">Sponge</name>
    <dbReference type="NCBI Taxonomy" id="400682"/>
    <lineage>
        <taxon>Eukaryota</taxon>
        <taxon>Metazoa</taxon>
        <taxon>Porifera</taxon>
        <taxon>Demospongiae</taxon>
        <taxon>Heteroscleromorpha</taxon>
        <taxon>Haplosclerida</taxon>
        <taxon>Niphatidae</taxon>
        <taxon>Amphimedon</taxon>
    </lineage>
</organism>
<evidence type="ECO:0000313" key="1">
    <source>
        <dbReference type="EnsemblMetazoa" id="Aqu2.1.17043_001"/>
    </source>
</evidence>
<reference evidence="1" key="2">
    <citation type="submission" date="2017-05" db="UniProtKB">
        <authorList>
            <consortium name="EnsemblMetazoa"/>
        </authorList>
    </citation>
    <scope>IDENTIFICATION</scope>
</reference>
<name>A0A1X7TPP2_AMPQE</name>
<proteinExistence type="predicted"/>
<accession>A0A1X7TPP2</accession>
<dbReference type="EnsemblMetazoa" id="XM_020002850.1">
    <property type="protein sequence ID" value="XP_019858409.1"/>
    <property type="gene ID" value="LOC109586649"/>
</dbReference>
<protein>
    <submittedName>
        <fullName evidence="1">Uncharacterized protein</fullName>
    </submittedName>
</protein>
<dbReference type="KEGG" id="aqu:109586649"/>
<dbReference type="AlphaFoldDB" id="A0A1X7TPP2"/>
<dbReference type="Proteomes" id="UP000007879">
    <property type="component" value="Unassembled WGS sequence"/>
</dbReference>
<sequence>MHIVMSELSRAMVGGVSSVVSSFLLKRKGFFVEMSSRSSRCWISFLDSGVGRVIDKGREEFMNLKDFAEQKLLKWRVNAILSNRGWCFLIALDLADRVIDKLEYCVVSTGDRADEFIDHLCNELTDHR</sequence>
<reference evidence="2" key="1">
    <citation type="journal article" date="2010" name="Nature">
        <title>The Amphimedon queenslandica genome and the evolution of animal complexity.</title>
        <authorList>
            <person name="Srivastava M."/>
            <person name="Simakov O."/>
            <person name="Chapman J."/>
            <person name="Fahey B."/>
            <person name="Gauthier M.E."/>
            <person name="Mitros T."/>
            <person name="Richards G.S."/>
            <person name="Conaco C."/>
            <person name="Dacre M."/>
            <person name="Hellsten U."/>
            <person name="Larroux C."/>
            <person name="Putnam N.H."/>
            <person name="Stanke M."/>
            <person name="Adamska M."/>
            <person name="Darling A."/>
            <person name="Degnan S.M."/>
            <person name="Oakley T.H."/>
            <person name="Plachetzki D.C."/>
            <person name="Zhai Y."/>
            <person name="Adamski M."/>
            <person name="Calcino A."/>
            <person name="Cummins S.F."/>
            <person name="Goodstein D.M."/>
            <person name="Harris C."/>
            <person name="Jackson D.J."/>
            <person name="Leys S.P."/>
            <person name="Shu S."/>
            <person name="Woodcroft B.J."/>
            <person name="Vervoort M."/>
            <person name="Kosik K.S."/>
            <person name="Manning G."/>
            <person name="Degnan B.M."/>
            <person name="Rokhsar D.S."/>
        </authorList>
    </citation>
    <scope>NUCLEOTIDE SEQUENCE [LARGE SCALE GENOMIC DNA]</scope>
</reference>